<name>A0A0R1ZZU9_9LACO</name>
<comment type="caution">
    <text evidence="2">The sequence shown here is derived from an EMBL/GenBank/DDBJ whole genome shotgun (WGS) entry which is preliminary data.</text>
</comment>
<organism evidence="2 3">
    <name type="scientific">Paucilactobacillus vaccinostercus DSM 20634</name>
    <dbReference type="NCBI Taxonomy" id="1423813"/>
    <lineage>
        <taxon>Bacteria</taxon>
        <taxon>Bacillati</taxon>
        <taxon>Bacillota</taxon>
        <taxon>Bacilli</taxon>
        <taxon>Lactobacillales</taxon>
        <taxon>Lactobacillaceae</taxon>
        <taxon>Paucilactobacillus</taxon>
    </lineage>
</organism>
<dbReference type="PATRIC" id="fig|1423813.3.peg.992"/>
<accession>A0A0R1ZZU9</accession>
<evidence type="ECO:0008006" key="4">
    <source>
        <dbReference type="Google" id="ProtNLM"/>
    </source>
</evidence>
<proteinExistence type="predicted"/>
<protein>
    <recommendedName>
        <fullName evidence="4">Lipoprotein</fullName>
    </recommendedName>
</protein>
<reference evidence="2 3" key="1">
    <citation type="journal article" date="2015" name="Genome Announc.">
        <title>Expanding the biotechnology potential of lactobacilli through comparative genomics of 213 strains and associated genera.</title>
        <authorList>
            <person name="Sun Z."/>
            <person name="Harris H.M."/>
            <person name="McCann A."/>
            <person name="Guo C."/>
            <person name="Argimon S."/>
            <person name="Zhang W."/>
            <person name="Yang X."/>
            <person name="Jeffery I.B."/>
            <person name="Cooney J.C."/>
            <person name="Kagawa T.F."/>
            <person name="Liu W."/>
            <person name="Song Y."/>
            <person name="Salvetti E."/>
            <person name="Wrobel A."/>
            <person name="Rasinkangas P."/>
            <person name="Parkhill J."/>
            <person name="Rea M.C."/>
            <person name="O'Sullivan O."/>
            <person name="Ritari J."/>
            <person name="Douillard F.P."/>
            <person name="Paul Ross R."/>
            <person name="Yang R."/>
            <person name="Briner A.E."/>
            <person name="Felis G.E."/>
            <person name="de Vos W.M."/>
            <person name="Barrangou R."/>
            <person name="Klaenhammer T.R."/>
            <person name="Caufield P.W."/>
            <person name="Cui Y."/>
            <person name="Zhang H."/>
            <person name="O'Toole P.W."/>
        </authorList>
    </citation>
    <scope>NUCLEOTIDE SEQUENCE [LARGE SCALE GENOMIC DNA]</scope>
    <source>
        <strain evidence="2 3">DSM 20634</strain>
    </source>
</reference>
<dbReference type="PROSITE" id="PS51257">
    <property type="entry name" value="PROKAR_LIPOPROTEIN"/>
    <property type="match status" value="1"/>
</dbReference>
<keyword evidence="1" id="KW-0732">Signal</keyword>
<sequence>MKHFGIFTATLICTVLLLASCTSAHHKAGASSSTTSSIKTSRALQNPVERIVPANMQGNWYAVMDDGSSIKLTFTPSTMTASGADGGTAIFHKTGSNPSQVPAPVQKKWVRGTMTTIRHIRYLNMHAWDQTTGPGSFYGVTTEAYNGQPTTVLVEGQGTTAQTAILYYRTAAQARQMRGVTVDADSRLNYQN</sequence>
<evidence type="ECO:0000313" key="2">
    <source>
        <dbReference type="EMBL" id="KRM60253.1"/>
    </source>
</evidence>
<evidence type="ECO:0000256" key="1">
    <source>
        <dbReference type="SAM" id="SignalP"/>
    </source>
</evidence>
<feature type="signal peptide" evidence="1">
    <location>
        <begin position="1"/>
        <end position="26"/>
    </location>
</feature>
<dbReference type="AlphaFoldDB" id="A0A0R1ZZU9"/>
<keyword evidence="3" id="KW-1185">Reference proteome</keyword>
<dbReference type="EMBL" id="AYYY01000071">
    <property type="protein sequence ID" value="KRM60253.1"/>
    <property type="molecule type" value="Genomic_DNA"/>
</dbReference>
<feature type="chain" id="PRO_5039251987" description="Lipoprotein" evidence="1">
    <location>
        <begin position="27"/>
        <end position="192"/>
    </location>
</feature>
<dbReference type="STRING" id="1423813.FC26_GL000971"/>
<dbReference type="Proteomes" id="UP000051733">
    <property type="component" value="Unassembled WGS sequence"/>
</dbReference>
<gene>
    <name evidence="2" type="ORF">FC26_GL000971</name>
</gene>
<evidence type="ECO:0000313" key="3">
    <source>
        <dbReference type="Proteomes" id="UP000051733"/>
    </source>
</evidence>